<dbReference type="InterPro" id="IPR023696">
    <property type="entry name" value="Ureohydrolase_dom_sf"/>
</dbReference>
<dbReference type="InterPro" id="IPR023801">
    <property type="entry name" value="His_deacetylse_dom"/>
</dbReference>
<dbReference type="Pfam" id="PF00850">
    <property type="entry name" value="Hist_deacetyl"/>
    <property type="match status" value="1"/>
</dbReference>
<feature type="domain" description="Histone deacetylase" evidence="2">
    <location>
        <begin position="19"/>
        <end position="292"/>
    </location>
</feature>
<evidence type="ECO:0000313" key="4">
    <source>
        <dbReference type="Proteomes" id="UP001232493"/>
    </source>
</evidence>
<proteinExistence type="inferred from homology"/>
<organism evidence="3 4">
    <name type="scientific">Marinitoga aeolica</name>
    <dbReference type="NCBI Taxonomy" id="2809031"/>
    <lineage>
        <taxon>Bacteria</taxon>
        <taxon>Thermotogati</taxon>
        <taxon>Thermotogota</taxon>
        <taxon>Thermotogae</taxon>
        <taxon>Petrotogales</taxon>
        <taxon>Petrotogaceae</taxon>
        <taxon>Marinitoga</taxon>
    </lineage>
</organism>
<dbReference type="Proteomes" id="UP001232493">
    <property type="component" value="Chromosome"/>
</dbReference>
<comment type="similarity">
    <text evidence="1">Belongs to the histone deacetylase family.</text>
</comment>
<dbReference type="InterPro" id="IPR037138">
    <property type="entry name" value="His_deacetylse_dom_sf"/>
</dbReference>
<name>A0ABY8PRQ7_9BACT</name>
<dbReference type="PRINTS" id="PR01270">
    <property type="entry name" value="HDASUPER"/>
</dbReference>
<dbReference type="EMBL" id="CP069362">
    <property type="protein sequence ID" value="WGS65306.1"/>
    <property type="molecule type" value="Genomic_DNA"/>
</dbReference>
<dbReference type="RefSeq" id="WP_280999682.1">
    <property type="nucleotide sequence ID" value="NZ_CP069362.1"/>
</dbReference>
<protein>
    <recommendedName>
        <fullName evidence="2">Histone deacetylase domain-containing protein</fullName>
    </recommendedName>
</protein>
<evidence type="ECO:0000256" key="1">
    <source>
        <dbReference type="ARBA" id="ARBA00005947"/>
    </source>
</evidence>
<evidence type="ECO:0000313" key="3">
    <source>
        <dbReference type="EMBL" id="WGS65306.1"/>
    </source>
</evidence>
<reference evidence="3 4" key="1">
    <citation type="submission" date="2021-02" db="EMBL/GenBank/DDBJ databases">
        <title>Characterization of Marinitoga sp. nov. str. BP5-C20A.</title>
        <authorList>
            <person name="Erauso G."/>
            <person name="Postec A."/>
        </authorList>
    </citation>
    <scope>NUCLEOTIDE SEQUENCE [LARGE SCALE GENOMIC DNA]</scope>
    <source>
        <strain evidence="3 4">BP5-C20A</strain>
    </source>
</reference>
<sequence>MVNIIWGDKLLEYDFGDGHPLRSVRCKMGIEELLKSNMNYKIIEPRYALEEEIALFHTKDYIESIKNNKGGSAETPIKNMYNPARLSVGSTLAAIDSITEEEKISVNICGGWHHAFENEARGFCIFNDVVIGAKYAQKKGYNKIMIIDWDVHHGDGTQRAFLNDDSVYTISIHQDPSTQYPYLSGYTSENRVTNLNIPIMPGENEQEIMKKVLSNIPNEIRGFKPDMLMIQMGVDGYKYDPMSSIDLSERFYESISVVLGRCAKKNRFPVILLGGGGFYFPKTAELWRLIVEMFESNMR</sequence>
<dbReference type="PANTHER" id="PTHR10625:SF10">
    <property type="entry name" value="HISTONE DEACETYLASE HDAC1"/>
    <property type="match status" value="1"/>
</dbReference>
<dbReference type="PANTHER" id="PTHR10625">
    <property type="entry name" value="HISTONE DEACETYLASE HDAC1-RELATED"/>
    <property type="match status" value="1"/>
</dbReference>
<keyword evidence="4" id="KW-1185">Reference proteome</keyword>
<dbReference type="Gene3D" id="3.40.800.20">
    <property type="entry name" value="Histone deacetylase domain"/>
    <property type="match status" value="1"/>
</dbReference>
<gene>
    <name evidence="3" type="ORF">JRV97_01760</name>
</gene>
<dbReference type="SUPFAM" id="SSF52768">
    <property type="entry name" value="Arginase/deacetylase"/>
    <property type="match status" value="1"/>
</dbReference>
<dbReference type="InterPro" id="IPR000286">
    <property type="entry name" value="HDACs"/>
</dbReference>
<evidence type="ECO:0000259" key="2">
    <source>
        <dbReference type="Pfam" id="PF00850"/>
    </source>
</evidence>
<accession>A0ABY8PRQ7</accession>